<evidence type="ECO:0000313" key="2">
    <source>
        <dbReference type="EMBL" id="AGA91381.1"/>
    </source>
</evidence>
<dbReference type="HOGENOM" id="CLU_054003_0_0_6"/>
<sequence length="455" mass="50934">MNKLLRFFVALLGIVVIWRILATGIASHYAARVAEGDDQALERALAWAPNQPLAVLADAIDLVRTDPVSARERLQEAYSYDPTNPRPLVILARFALGDGQIEQADALMESAFKLAPAEPNNLEQIGVYWATRGELKKAVSYWSLTLEADPARSKQIFPILMDVVEDPRRRAVIRPLALSPPSWWDRFFAEVAQRALDVETVRALYGLRREAVAAPVSTVERTAYVSRLQREGIVTEAYLVWVNGLTPEERRYLGLLYDGGFELEPSQWGFGWVVLRASGVDVENATTYGVQGARALHVRFVDRKQRFRHLFQRLFLDPGNYRLTGRVRPEALDTLGGLRWQVNCLLPETAKLGESERFLGASDWRSFAFDFVVPEGCVYQEVRLVSTGRRSFEHRMNGAVWFDALGIRKIREVSAAARASKARSDPSAGDLVHENHVGMPAIDSAPTDGSEEGDE</sequence>
<name>L0GZI5_9GAMM</name>
<dbReference type="PATRIC" id="fig|765912.4.peg.2608"/>
<protein>
    <submittedName>
        <fullName evidence="2">Uncharacterized protein</fullName>
    </submittedName>
</protein>
<evidence type="ECO:0000313" key="3">
    <source>
        <dbReference type="Proteomes" id="UP000010816"/>
    </source>
</evidence>
<dbReference type="RefSeq" id="WP_015281513.1">
    <property type="nucleotide sequence ID" value="NC_019940.1"/>
</dbReference>
<dbReference type="Gene3D" id="1.25.40.10">
    <property type="entry name" value="Tetratricopeptide repeat domain"/>
    <property type="match status" value="1"/>
</dbReference>
<dbReference type="eggNOG" id="COG3063">
    <property type="taxonomic scope" value="Bacteria"/>
</dbReference>
<dbReference type="Proteomes" id="UP000010816">
    <property type="component" value="Chromosome"/>
</dbReference>
<proteinExistence type="predicted"/>
<dbReference type="KEGG" id="tmb:Thimo_2661"/>
<dbReference type="STRING" id="765912.Thimo_2661"/>
<reference evidence="2 3" key="1">
    <citation type="submission" date="2011-09" db="EMBL/GenBank/DDBJ databases">
        <title>Complete sequence of chromosome of Thioflavicoccus mobilis 8321.</title>
        <authorList>
            <consortium name="US DOE Joint Genome Institute"/>
            <person name="Lucas S."/>
            <person name="Han J."/>
            <person name="Lapidus A."/>
            <person name="Cheng J.-F."/>
            <person name="Goodwin L."/>
            <person name="Pitluck S."/>
            <person name="Peters L."/>
            <person name="Ovchinnikova G."/>
            <person name="Lu M."/>
            <person name="Detter J.C."/>
            <person name="Han C."/>
            <person name="Tapia R."/>
            <person name="Land M."/>
            <person name="Hauser L."/>
            <person name="Kyrpides N."/>
            <person name="Ivanova N."/>
            <person name="Pagani I."/>
            <person name="Vogl K."/>
            <person name="Liu Z."/>
            <person name="Imhoff J."/>
            <person name="Thiel V."/>
            <person name="Frigaard N.-U."/>
            <person name="Bryant D."/>
            <person name="Woyke T."/>
        </authorList>
    </citation>
    <scope>NUCLEOTIDE SEQUENCE [LARGE SCALE GENOMIC DNA]</scope>
    <source>
        <strain evidence="2 3">8321</strain>
    </source>
</reference>
<feature type="region of interest" description="Disordered" evidence="1">
    <location>
        <begin position="419"/>
        <end position="455"/>
    </location>
</feature>
<dbReference type="OrthoDB" id="8410830at2"/>
<organism evidence="2 3">
    <name type="scientific">Thioflavicoccus mobilis 8321</name>
    <dbReference type="NCBI Taxonomy" id="765912"/>
    <lineage>
        <taxon>Bacteria</taxon>
        <taxon>Pseudomonadati</taxon>
        <taxon>Pseudomonadota</taxon>
        <taxon>Gammaproteobacteria</taxon>
        <taxon>Chromatiales</taxon>
        <taxon>Chromatiaceae</taxon>
        <taxon>Thioflavicoccus</taxon>
    </lineage>
</organism>
<dbReference type="AlphaFoldDB" id="L0GZI5"/>
<dbReference type="InterPro" id="IPR011990">
    <property type="entry name" value="TPR-like_helical_dom_sf"/>
</dbReference>
<evidence type="ECO:0000256" key="1">
    <source>
        <dbReference type="SAM" id="MobiDB-lite"/>
    </source>
</evidence>
<dbReference type="Gene3D" id="2.60.120.260">
    <property type="entry name" value="Galactose-binding domain-like"/>
    <property type="match status" value="1"/>
</dbReference>
<dbReference type="SUPFAM" id="SSF48452">
    <property type="entry name" value="TPR-like"/>
    <property type="match status" value="1"/>
</dbReference>
<gene>
    <name evidence="2" type="ORF">Thimo_2661</name>
</gene>
<accession>L0GZI5</accession>
<dbReference type="Pfam" id="PF14559">
    <property type="entry name" value="TPR_19"/>
    <property type="match status" value="1"/>
</dbReference>
<keyword evidence="3" id="KW-1185">Reference proteome</keyword>
<dbReference type="EMBL" id="CP003051">
    <property type="protein sequence ID" value="AGA91381.1"/>
    <property type="molecule type" value="Genomic_DNA"/>
</dbReference>